<keyword evidence="4 5" id="KW-0472">Membrane</keyword>
<keyword evidence="2 5" id="KW-0812">Transmembrane</keyword>
<organism evidence="6 7">
    <name type="scientific">Ceriporiopsis subvermispora (strain B)</name>
    <name type="common">White-rot fungus</name>
    <name type="synonym">Gelatoporia subvermispora</name>
    <dbReference type="NCBI Taxonomy" id="914234"/>
    <lineage>
        <taxon>Eukaryota</taxon>
        <taxon>Fungi</taxon>
        <taxon>Dikarya</taxon>
        <taxon>Basidiomycota</taxon>
        <taxon>Agaricomycotina</taxon>
        <taxon>Agaricomycetes</taxon>
        <taxon>Polyporales</taxon>
        <taxon>Gelatoporiaceae</taxon>
        <taxon>Gelatoporia</taxon>
    </lineage>
</organism>
<keyword evidence="5" id="KW-0808">Transferase</keyword>
<accession>M2QF65</accession>
<keyword evidence="3 5" id="KW-1133">Transmembrane helix</keyword>
<dbReference type="PANTHER" id="PTHR12714">
    <property type="entry name" value="PROTEIN-S ISOPRENYLCYSTEINE O-METHYLTRANSFERASE"/>
    <property type="match status" value="1"/>
</dbReference>
<evidence type="ECO:0000256" key="4">
    <source>
        <dbReference type="ARBA" id="ARBA00023136"/>
    </source>
</evidence>
<feature type="transmembrane region" description="Helical" evidence="5">
    <location>
        <begin position="119"/>
        <end position="138"/>
    </location>
</feature>
<gene>
    <name evidence="6" type="ORF">CERSUDRAFT_53525</name>
</gene>
<comment type="similarity">
    <text evidence="5">Belongs to the class VI-like SAM-binding methyltransferase superfamily. Isoprenylcysteine carboxyl methyltransferase family.</text>
</comment>
<feature type="transmembrane region" description="Helical" evidence="5">
    <location>
        <begin position="71"/>
        <end position="93"/>
    </location>
</feature>
<evidence type="ECO:0000256" key="3">
    <source>
        <dbReference type="ARBA" id="ARBA00022989"/>
    </source>
</evidence>
<keyword evidence="5" id="KW-0256">Endoplasmic reticulum</keyword>
<proteinExistence type="inferred from homology"/>
<dbReference type="GO" id="GO:0032259">
    <property type="term" value="P:methylation"/>
    <property type="evidence" value="ECO:0007669"/>
    <property type="project" value="UniProtKB-KW"/>
</dbReference>
<dbReference type="EMBL" id="KB445800">
    <property type="protein sequence ID" value="EMD35693.1"/>
    <property type="molecule type" value="Genomic_DNA"/>
</dbReference>
<dbReference type="AlphaFoldDB" id="M2QF65"/>
<protein>
    <recommendedName>
        <fullName evidence="5">Protein-S-isoprenylcysteine O-methyltransferase</fullName>
        <ecNumber evidence="5">2.1.1.100</ecNumber>
    </recommendedName>
</protein>
<dbReference type="GO" id="GO:0005789">
    <property type="term" value="C:endoplasmic reticulum membrane"/>
    <property type="evidence" value="ECO:0007669"/>
    <property type="project" value="UniProtKB-SubCell"/>
</dbReference>
<dbReference type="EC" id="2.1.1.100" evidence="5"/>
<evidence type="ECO:0000256" key="5">
    <source>
        <dbReference type="RuleBase" id="RU362022"/>
    </source>
</evidence>
<name>M2QF65_CERS8</name>
<sequence length="261" mass="29329">MSLAVTQLCKLRTSPTHCATMSYLKIPLILTAAFSNHVTLTSPQPPVAAREIAVPPFAKVRSKMFRRLPELNLVPQLIVWVACFCEVVTILAYHNPTSAAAQNILSALSWTTTQDVMQINISPIFLFGWVISVTGGLVRLSCYRTLGRFFTFQFAVRVEHRLITTGPYAWVRHPAYTSGIAETAGIAICLFSSGSWVRESGVLGTRWGSAIAWAWWIWDAYLVGSVCRRMTHEDQILRKQFGKYWDDWAAKVPYQLIPGVY</sequence>
<evidence type="ECO:0000256" key="1">
    <source>
        <dbReference type="ARBA" id="ARBA00004141"/>
    </source>
</evidence>
<keyword evidence="5" id="KW-0949">S-adenosyl-L-methionine</keyword>
<evidence type="ECO:0000313" key="6">
    <source>
        <dbReference type="EMBL" id="EMD35693.1"/>
    </source>
</evidence>
<comment type="subcellular location">
    <subcellularLocation>
        <location evidence="5">Endoplasmic reticulum membrane</location>
        <topology evidence="5">Multi-pass membrane protein</topology>
    </subcellularLocation>
    <subcellularLocation>
        <location evidence="1">Membrane</location>
        <topology evidence="1">Multi-pass membrane protein</topology>
    </subcellularLocation>
</comment>
<evidence type="ECO:0000313" key="7">
    <source>
        <dbReference type="Proteomes" id="UP000016930"/>
    </source>
</evidence>
<dbReference type="GO" id="GO:0004671">
    <property type="term" value="F:protein C-terminal S-isoprenylcysteine carboxyl O-methyltransferase activity"/>
    <property type="evidence" value="ECO:0007669"/>
    <property type="project" value="UniProtKB-EC"/>
</dbReference>
<dbReference type="Pfam" id="PF04140">
    <property type="entry name" value="ICMT"/>
    <property type="match status" value="1"/>
</dbReference>
<dbReference type="STRING" id="914234.M2QF65"/>
<dbReference type="OrthoDB" id="422086at2759"/>
<reference evidence="6 7" key="1">
    <citation type="journal article" date="2012" name="Proc. Natl. Acad. Sci. U.S.A.">
        <title>Comparative genomics of Ceriporiopsis subvermispora and Phanerochaete chrysosporium provide insight into selective ligninolysis.</title>
        <authorList>
            <person name="Fernandez-Fueyo E."/>
            <person name="Ruiz-Duenas F.J."/>
            <person name="Ferreira P."/>
            <person name="Floudas D."/>
            <person name="Hibbett D.S."/>
            <person name="Canessa P."/>
            <person name="Larrondo L.F."/>
            <person name="James T.Y."/>
            <person name="Seelenfreund D."/>
            <person name="Lobos S."/>
            <person name="Polanco R."/>
            <person name="Tello M."/>
            <person name="Honda Y."/>
            <person name="Watanabe T."/>
            <person name="Watanabe T."/>
            <person name="Ryu J.S."/>
            <person name="Kubicek C.P."/>
            <person name="Schmoll M."/>
            <person name="Gaskell J."/>
            <person name="Hammel K.E."/>
            <person name="St John F.J."/>
            <person name="Vanden Wymelenberg A."/>
            <person name="Sabat G."/>
            <person name="Splinter BonDurant S."/>
            <person name="Syed K."/>
            <person name="Yadav J.S."/>
            <person name="Doddapaneni H."/>
            <person name="Subramanian V."/>
            <person name="Lavin J.L."/>
            <person name="Oguiza J.A."/>
            <person name="Perez G."/>
            <person name="Pisabarro A.G."/>
            <person name="Ramirez L."/>
            <person name="Santoyo F."/>
            <person name="Master E."/>
            <person name="Coutinho P.M."/>
            <person name="Henrissat B."/>
            <person name="Lombard V."/>
            <person name="Magnuson J.K."/>
            <person name="Kuees U."/>
            <person name="Hori C."/>
            <person name="Igarashi K."/>
            <person name="Samejima M."/>
            <person name="Held B.W."/>
            <person name="Barry K.W."/>
            <person name="LaButti K.M."/>
            <person name="Lapidus A."/>
            <person name="Lindquist E.A."/>
            <person name="Lucas S.M."/>
            <person name="Riley R."/>
            <person name="Salamov A.A."/>
            <person name="Hoffmeister D."/>
            <person name="Schwenk D."/>
            <person name="Hadar Y."/>
            <person name="Yarden O."/>
            <person name="de Vries R.P."/>
            <person name="Wiebenga A."/>
            <person name="Stenlid J."/>
            <person name="Eastwood D."/>
            <person name="Grigoriev I.V."/>
            <person name="Berka R.M."/>
            <person name="Blanchette R.A."/>
            <person name="Kersten P."/>
            <person name="Martinez A.T."/>
            <person name="Vicuna R."/>
            <person name="Cullen D."/>
        </authorList>
    </citation>
    <scope>NUCLEOTIDE SEQUENCE [LARGE SCALE GENOMIC DNA]</scope>
    <source>
        <strain evidence="6 7">B</strain>
    </source>
</reference>
<evidence type="ECO:0000256" key="2">
    <source>
        <dbReference type="ARBA" id="ARBA00022692"/>
    </source>
</evidence>
<keyword evidence="5" id="KW-0489">Methyltransferase</keyword>
<keyword evidence="7" id="KW-1185">Reference proteome</keyword>
<dbReference type="PANTHER" id="PTHR12714:SF9">
    <property type="entry name" value="PROTEIN-S-ISOPRENYLCYSTEINE O-METHYLTRANSFERASE"/>
    <property type="match status" value="1"/>
</dbReference>
<dbReference type="InterPro" id="IPR007269">
    <property type="entry name" value="ICMT_MeTrfase"/>
</dbReference>
<comment type="catalytic activity">
    <reaction evidence="5">
        <text>[protein]-C-terminal S-[(2E,6E)-farnesyl]-L-cysteine + S-adenosyl-L-methionine = [protein]-C-terminal S-[(2E,6E)-farnesyl]-L-cysteine methyl ester + S-adenosyl-L-homocysteine</text>
        <dbReference type="Rhea" id="RHEA:21672"/>
        <dbReference type="Rhea" id="RHEA-COMP:12125"/>
        <dbReference type="Rhea" id="RHEA-COMP:12126"/>
        <dbReference type="ChEBI" id="CHEBI:57856"/>
        <dbReference type="ChEBI" id="CHEBI:59789"/>
        <dbReference type="ChEBI" id="CHEBI:90510"/>
        <dbReference type="ChEBI" id="CHEBI:90511"/>
        <dbReference type="EC" id="2.1.1.100"/>
    </reaction>
</comment>
<dbReference type="HOGENOM" id="CLU_065200_6_0_1"/>
<dbReference type="Proteomes" id="UP000016930">
    <property type="component" value="Unassembled WGS sequence"/>
</dbReference>
<dbReference type="Gene3D" id="1.20.120.1630">
    <property type="match status" value="1"/>
</dbReference>
<comment type="caution">
    <text evidence="5">Lacks conserved residue(s) required for the propagation of feature annotation.</text>
</comment>